<dbReference type="NCBIfam" id="TIGR03092">
    <property type="entry name" value="SASP_sspI"/>
    <property type="match status" value="1"/>
</dbReference>
<comment type="similarity">
    <text evidence="2">Belongs to the SspI family.</text>
</comment>
<dbReference type="AlphaFoldDB" id="A0A916VGE8"/>
<evidence type="ECO:0000256" key="2">
    <source>
        <dbReference type="HAMAP-Rule" id="MF_00669"/>
    </source>
</evidence>
<organism evidence="3 4">
    <name type="scientific">Insulibacter thermoxylanivorax</name>
    <dbReference type="NCBI Taxonomy" id="2749268"/>
    <lineage>
        <taxon>Bacteria</taxon>
        <taxon>Bacillati</taxon>
        <taxon>Bacillota</taxon>
        <taxon>Bacilli</taxon>
        <taxon>Bacillales</taxon>
        <taxon>Paenibacillaceae</taxon>
        <taxon>Insulibacter</taxon>
    </lineage>
</organism>
<protein>
    <recommendedName>
        <fullName evidence="2">Small, acid-soluble spore protein I</fullName>
        <shortName evidence="2">SASP I</shortName>
    </recommendedName>
</protein>
<sequence>MINLNLRDAIIQRVQDRDEEELLAIINDSMHSDERALPGLGVLFEVMWDHIDQSMKDQLIQVLKQNLPAST</sequence>
<dbReference type="GO" id="GO:0030435">
    <property type="term" value="P:sporulation resulting in formation of a cellular spore"/>
    <property type="evidence" value="ECO:0007669"/>
    <property type="project" value="UniProtKB-KW"/>
</dbReference>
<dbReference type="GO" id="GO:0030436">
    <property type="term" value="P:asexual sporulation"/>
    <property type="evidence" value="ECO:0007669"/>
    <property type="project" value="UniProtKB-UniRule"/>
</dbReference>
<evidence type="ECO:0000313" key="4">
    <source>
        <dbReference type="Proteomes" id="UP000654993"/>
    </source>
</evidence>
<proteinExistence type="evidence at transcript level"/>
<reference evidence="3" key="1">
    <citation type="submission" date="2020-08" db="EMBL/GenBank/DDBJ databases">
        <authorList>
            <person name="Uke A."/>
            <person name="Chhe C."/>
            <person name="Baramee S."/>
            <person name="Kosugi A."/>
        </authorList>
    </citation>
    <scope>NUCLEOTIDE SEQUENCE</scope>
    <source>
        <strain evidence="3">DA-C8</strain>
    </source>
</reference>
<dbReference type="HAMAP" id="MF_00669">
    <property type="entry name" value="SspI"/>
    <property type="match status" value="1"/>
</dbReference>
<dbReference type="InterPro" id="IPR017525">
    <property type="entry name" value="SspI"/>
</dbReference>
<comment type="subcellular location">
    <subcellularLocation>
        <location evidence="2">Spore core</location>
    </subcellularLocation>
</comment>
<accession>A0A916VGE8</accession>
<comment type="induction">
    <text evidence="2">Expressed only in the forespore compartment of sporulating cells.</text>
</comment>
<reference evidence="3" key="2">
    <citation type="journal article" date="2021" name="Data Brief">
        <title>Draft genome sequence data of the facultative, thermophilic, xylanolytic bacterium Paenibacillus sp. strain DA-C8.</title>
        <authorList>
            <person name="Chhe C."/>
            <person name="Uke A."/>
            <person name="Baramee S."/>
            <person name="Ungkulpasvich U."/>
            <person name="Tachaapaikoon C."/>
            <person name="Pason P."/>
            <person name="Waeonukul R."/>
            <person name="Ratanakhanokchai K."/>
            <person name="Kosugi A."/>
        </authorList>
    </citation>
    <scope>NUCLEOTIDE SEQUENCE</scope>
    <source>
        <strain evidence="3">DA-C8</strain>
    </source>
</reference>
<keyword evidence="1 2" id="KW-0749">Sporulation</keyword>
<dbReference type="EMBL" id="BMAQ01000041">
    <property type="protein sequence ID" value="GFR39337.1"/>
    <property type="molecule type" value="Genomic_DNA"/>
</dbReference>
<comment type="caution">
    <text evidence="3">The sequence shown here is derived from an EMBL/GenBank/DDBJ whole genome shotgun (WGS) entry which is preliminary data.</text>
</comment>
<dbReference type="Proteomes" id="UP000654993">
    <property type="component" value="Unassembled WGS sequence"/>
</dbReference>
<dbReference type="RefSeq" id="WP_242457581.1">
    <property type="nucleotide sequence ID" value="NZ_BMAQ01000041.1"/>
</dbReference>
<gene>
    <name evidence="2 3" type="primary">sspI</name>
    <name evidence="3" type="ORF">PRECH8_26330</name>
</gene>
<evidence type="ECO:0000256" key="1">
    <source>
        <dbReference type="ARBA" id="ARBA00022969"/>
    </source>
</evidence>
<dbReference type="Pfam" id="PF14098">
    <property type="entry name" value="SSPI"/>
    <property type="match status" value="1"/>
</dbReference>
<keyword evidence="4" id="KW-1185">Reference proteome</keyword>
<evidence type="ECO:0000313" key="3">
    <source>
        <dbReference type="EMBL" id="GFR39337.1"/>
    </source>
</evidence>
<name>A0A916VGE8_9BACL</name>